<dbReference type="Proteomes" id="UP000192257">
    <property type="component" value="Unassembled WGS sequence"/>
</dbReference>
<dbReference type="InterPro" id="IPR015943">
    <property type="entry name" value="WD40/YVTN_repeat-like_dom_sf"/>
</dbReference>
<sequence length="564" mass="61909">MGSFAEGNNSTTTWSSLFLPIEDEVMFASFTTLFSPLQLSPSQEEQQEQQQYQPSSQREGPGVNITQFSPKEKEDSPLRVDDSDATRSPLFALCGERADAVVCVLENRQVVFFDLKSEVMGPREVRRLNAMKNLRGCQYSKATCASLIPLDICYMCRAPAVSIPSAASKAMGDATTAVLMTTRFAQSSNDPVYLRGVVGSTDGRVDVFSEHSYVFGFVAHDSPVVAVSAICSGTDNHSDDYNNININNRDEMLDNKNKQLEKRRFEDVTANMGFVTCGSDGVVYVWKRQDLYLKPQMFDKSAFFSRTIMWYVVQPCSRDWMLSGMGNARESLVVHTTPGLEHELRVRSSVTFEDVEPRVLLPGSCFTRTTALAANNEMALVARGRDVFAVTLSESQCDRIFTAQHTVTGMYMANRDMAAATCDNGGLLYVLTLRPVGLLGCYHVQCGGPIRSVSMHTASRLITVVGGDGTVEVARMPDEWESVEEETNGSVRVGAAGKGCVPYAGVMDSVAAARVLHSLAQMQRPDRTARNEGEEAAAQESLWLARMGVPEEANVYLHRTAGVV</sequence>
<comment type="caution">
    <text evidence="2">The sequence shown here is derived from an EMBL/GenBank/DDBJ whole genome shotgun (WGS) entry which is preliminary data.</text>
</comment>
<evidence type="ECO:0000313" key="2">
    <source>
        <dbReference type="EMBL" id="ORC88088.1"/>
    </source>
</evidence>
<evidence type="ECO:0000313" key="3">
    <source>
        <dbReference type="Proteomes" id="UP000192257"/>
    </source>
</evidence>
<organism evidence="2 3">
    <name type="scientific">Trypanosoma theileri</name>
    <dbReference type="NCBI Taxonomy" id="67003"/>
    <lineage>
        <taxon>Eukaryota</taxon>
        <taxon>Discoba</taxon>
        <taxon>Euglenozoa</taxon>
        <taxon>Kinetoplastea</taxon>
        <taxon>Metakinetoplastina</taxon>
        <taxon>Trypanosomatida</taxon>
        <taxon>Trypanosomatidae</taxon>
        <taxon>Trypanosoma</taxon>
    </lineage>
</organism>
<name>A0A1X0NU73_9TRYP</name>
<evidence type="ECO:0008006" key="4">
    <source>
        <dbReference type="Google" id="ProtNLM"/>
    </source>
</evidence>
<feature type="compositionally biased region" description="Low complexity" evidence="1">
    <location>
        <begin position="38"/>
        <end position="57"/>
    </location>
</feature>
<feature type="compositionally biased region" description="Basic and acidic residues" evidence="1">
    <location>
        <begin position="70"/>
        <end position="83"/>
    </location>
</feature>
<dbReference type="Gene3D" id="2.130.10.10">
    <property type="entry name" value="YVTN repeat-like/Quinoprotein amine dehydrogenase"/>
    <property type="match status" value="1"/>
</dbReference>
<dbReference type="InterPro" id="IPR036322">
    <property type="entry name" value="WD40_repeat_dom_sf"/>
</dbReference>
<keyword evidence="3" id="KW-1185">Reference proteome</keyword>
<reference evidence="2 3" key="1">
    <citation type="submission" date="2017-03" db="EMBL/GenBank/DDBJ databases">
        <title>An alternative strategy for trypanosome survival in the mammalian bloodstream revealed through genome and transcriptome analysis of the ubiquitous bovine parasite Trypanosoma (Megatrypanum) theileri.</title>
        <authorList>
            <person name="Kelly S."/>
            <person name="Ivens A."/>
            <person name="Mott A."/>
            <person name="O'Neill E."/>
            <person name="Emms D."/>
            <person name="Macleod O."/>
            <person name="Voorheis P."/>
            <person name="Matthews J."/>
            <person name="Matthews K."/>
            <person name="Carrington M."/>
        </authorList>
    </citation>
    <scope>NUCLEOTIDE SEQUENCE [LARGE SCALE GENOMIC DNA]</scope>
    <source>
        <strain evidence="2">Edinburgh</strain>
    </source>
</reference>
<protein>
    <recommendedName>
        <fullName evidence="4">Guanine nucleotide-binding protein subunit beta-like protein</fullName>
    </recommendedName>
</protein>
<gene>
    <name evidence="2" type="ORF">TM35_000181450</name>
</gene>
<dbReference type="GeneID" id="39986238"/>
<proteinExistence type="predicted"/>
<evidence type="ECO:0000256" key="1">
    <source>
        <dbReference type="SAM" id="MobiDB-lite"/>
    </source>
</evidence>
<dbReference type="AlphaFoldDB" id="A0A1X0NU73"/>
<dbReference type="EMBL" id="NBCO01000018">
    <property type="protein sequence ID" value="ORC88088.1"/>
    <property type="molecule type" value="Genomic_DNA"/>
</dbReference>
<dbReference type="RefSeq" id="XP_028882154.1">
    <property type="nucleotide sequence ID" value="XM_029026458.1"/>
</dbReference>
<accession>A0A1X0NU73</accession>
<dbReference type="SUPFAM" id="SSF50978">
    <property type="entry name" value="WD40 repeat-like"/>
    <property type="match status" value="1"/>
</dbReference>
<dbReference type="VEuPathDB" id="TriTrypDB:TM35_000181450"/>
<dbReference type="OrthoDB" id="272826at2759"/>
<feature type="region of interest" description="Disordered" evidence="1">
    <location>
        <begin position="38"/>
        <end position="83"/>
    </location>
</feature>